<dbReference type="RefSeq" id="WP_408092727.1">
    <property type="nucleotide sequence ID" value="NZ_JBELPY010000017.1"/>
</dbReference>
<evidence type="ECO:0000313" key="3">
    <source>
        <dbReference type="Proteomes" id="UP001629058"/>
    </source>
</evidence>
<comment type="caution">
    <text evidence="2">The sequence shown here is derived from an EMBL/GenBank/DDBJ whole genome shotgun (WGS) entry which is preliminary data.</text>
</comment>
<dbReference type="PANTHER" id="PTHR45947">
    <property type="entry name" value="SULFOQUINOVOSYL TRANSFERASE SQD2"/>
    <property type="match status" value="1"/>
</dbReference>
<dbReference type="EC" id="2.4.-.-" evidence="2"/>
<evidence type="ECO:0000259" key="1">
    <source>
        <dbReference type="Pfam" id="PF13439"/>
    </source>
</evidence>
<dbReference type="GO" id="GO:0016757">
    <property type="term" value="F:glycosyltransferase activity"/>
    <property type="evidence" value="ECO:0007669"/>
    <property type="project" value="UniProtKB-KW"/>
</dbReference>
<dbReference type="Proteomes" id="UP001629058">
    <property type="component" value="Unassembled WGS sequence"/>
</dbReference>
<organism evidence="2 3">
    <name type="scientific">Chryseobacterium terrae</name>
    <dbReference type="NCBI Taxonomy" id="3163299"/>
    <lineage>
        <taxon>Bacteria</taxon>
        <taxon>Pseudomonadati</taxon>
        <taxon>Bacteroidota</taxon>
        <taxon>Flavobacteriia</taxon>
        <taxon>Flavobacteriales</taxon>
        <taxon>Weeksellaceae</taxon>
        <taxon>Chryseobacterium group</taxon>
        <taxon>Chryseobacterium</taxon>
    </lineage>
</organism>
<protein>
    <submittedName>
        <fullName evidence="2">Glycosyltransferase</fullName>
        <ecNumber evidence="2">2.4.-.-</ecNumber>
    </submittedName>
</protein>
<name>A0ABW8Y7C0_9FLAO</name>
<accession>A0ABW8Y7C0</accession>
<dbReference type="Pfam" id="PF13439">
    <property type="entry name" value="Glyco_transf_4"/>
    <property type="match status" value="1"/>
</dbReference>
<dbReference type="Gene3D" id="3.40.50.2000">
    <property type="entry name" value="Glycogen Phosphorylase B"/>
    <property type="match status" value="2"/>
</dbReference>
<sequence>MKKKIKIVQFVEAFGGGVYTYVKDLCNFLAIHQSDIDCEIHLIYSPNRVELDKELFHKEIHKDIYLYEINMQRPINLKKDWKVISETRKILKKIKPDIIHLHSAKAGVMGRFASLGLLSKKNVYYSPHGFSFVQQNISKKKILFFKILEYSMPFIFGGTIVASGDTEYEAAKKIGKTILIRNGVDFELPQQHCFPITNQRFTVGTIGRLTPQKNPKAFNEIALQLPHIDFVWIGNGELREDITSDNITVTGWVRTREELLQKINTLDLYMQVSLWEGLPIAILEAMAMKKPLLVSNVMGNKDTVDNGYNGFVYDTIEEAVGKIKFFLDTDKRIEMGNNSFSKVFDEYNKSKNFLKLIEVYKSVS</sequence>
<dbReference type="PANTHER" id="PTHR45947:SF3">
    <property type="entry name" value="SULFOQUINOVOSYL TRANSFERASE SQD2"/>
    <property type="match status" value="1"/>
</dbReference>
<dbReference type="SUPFAM" id="SSF53756">
    <property type="entry name" value="UDP-Glycosyltransferase/glycogen phosphorylase"/>
    <property type="match status" value="1"/>
</dbReference>
<keyword evidence="3" id="KW-1185">Reference proteome</keyword>
<keyword evidence="2" id="KW-0808">Transferase</keyword>
<evidence type="ECO:0000313" key="2">
    <source>
        <dbReference type="EMBL" id="MFL9835722.1"/>
    </source>
</evidence>
<dbReference type="InterPro" id="IPR050194">
    <property type="entry name" value="Glycosyltransferase_grp1"/>
</dbReference>
<dbReference type="EMBL" id="JBELPY010000017">
    <property type="protein sequence ID" value="MFL9835722.1"/>
    <property type="molecule type" value="Genomic_DNA"/>
</dbReference>
<keyword evidence="2" id="KW-0328">Glycosyltransferase</keyword>
<dbReference type="InterPro" id="IPR028098">
    <property type="entry name" value="Glyco_trans_4-like_N"/>
</dbReference>
<gene>
    <name evidence="2" type="ORF">ABS765_17020</name>
</gene>
<feature type="domain" description="Glycosyltransferase subfamily 4-like N-terminal" evidence="1">
    <location>
        <begin position="16"/>
        <end position="187"/>
    </location>
</feature>
<reference evidence="2 3" key="1">
    <citation type="submission" date="2024-06" db="EMBL/GenBank/DDBJ databases">
        <authorList>
            <person name="Kaempfer P."/>
            <person name="Viver T."/>
        </authorList>
    </citation>
    <scope>NUCLEOTIDE SEQUENCE [LARGE SCALE GENOMIC DNA]</scope>
    <source>
        <strain evidence="2 3">ST-37</strain>
    </source>
</reference>
<proteinExistence type="predicted"/>
<dbReference type="Pfam" id="PF13692">
    <property type="entry name" value="Glyco_trans_1_4"/>
    <property type="match status" value="1"/>
</dbReference>